<dbReference type="EMBL" id="AP008981">
    <property type="protein sequence ID" value="BAG40061.1"/>
    <property type="molecule type" value="Genomic_DNA"/>
</dbReference>
<evidence type="ECO:0000259" key="1">
    <source>
        <dbReference type="Pfam" id="PF13613"/>
    </source>
</evidence>
<gene>
    <name evidence="2" type="ordered locus">OTT_0603</name>
</gene>
<dbReference type="AlphaFoldDB" id="B3CR78"/>
<organism evidence="2 3">
    <name type="scientific">Orientia tsutsugamushi (strain Ikeda)</name>
    <name type="common">Rickettsia tsutsugamushi</name>
    <dbReference type="NCBI Taxonomy" id="334380"/>
    <lineage>
        <taxon>Bacteria</taxon>
        <taxon>Pseudomonadati</taxon>
        <taxon>Pseudomonadota</taxon>
        <taxon>Alphaproteobacteria</taxon>
        <taxon>Rickettsiales</taxon>
        <taxon>Rickettsiaceae</taxon>
        <taxon>Rickettsieae</taxon>
        <taxon>Orientia</taxon>
    </lineage>
</organism>
<dbReference type="HOGENOM" id="CLU_073820_3_1_5"/>
<sequence>MVLEYLREYRTYFYIGQNYRISESSAYKAVKCVEDTLVKHPNFALLGRKALMKIDMNYEVVLIDATETPIERHKKNKNSIIHERRKGIH</sequence>
<feature type="domain" description="Transposase Helix-turn-helix" evidence="1">
    <location>
        <begin position="1"/>
        <end position="41"/>
    </location>
</feature>
<dbReference type="Proteomes" id="UP000001033">
    <property type="component" value="Chromosome"/>
</dbReference>
<dbReference type="InterPro" id="IPR027805">
    <property type="entry name" value="Transposase_HTH_dom"/>
</dbReference>
<evidence type="ECO:0000313" key="3">
    <source>
        <dbReference type="Proteomes" id="UP000001033"/>
    </source>
</evidence>
<dbReference type="Pfam" id="PF13613">
    <property type="entry name" value="HTH_Tnp_4"/>
    <property type="match status" value="1"/>
</dbReference>
<evidence type="ECO:0000313" key="2">
    <source>
        <dbReference type="EMBL" id="BAG40061.1"/>
    </source>
</evidence>
<protein>
    <submittedName>
        <fullName evidence="2">Transposase</fullName>
    </submittedName>
</protein>
<dbReference type="KEGG" id="ott:OTT_0603"/>
<accession>B3CR78</accession>
<reference evidence="3" key="1">
    <citation type="journal article" date="2008" name="DNA Res.">
        <title>The whole-genome sequencing of the obligate intracellular bacterium Orientia tsutsugamushi revealed massive gene amplification during reductive genome evolution.</title>
        <authorList>
            <person name="Nakayama K."/>
            <person name="Yamashita A."/>
            <person name="Kurokawa K."/>
            <person name="Morimoto T."/>
            <person name="Ogawa M."/>
            <person name="Fukuhara M."/>
            <person name="Urakami H."/>
            <person name="Ohnishi M."/>
            <person name="Uchiyama I."/>
            <person name="Ogura Y."/>
            <person name="Ooka T."/>
            <person name="Oshima K."/>
            <person name="Tamura A."/>
            <person name="Hattori M."/>
            <person name="Hayashi T."/>
        </authorList>
    </citation>
    <scope>NUCLEOTIDE SEQUENCE [LARGE SCALE GENOMIC DNA]</scope>
    <source>
        <strain evidence="3">Ikeda</strain>
    </source>
</reference>
<name>B3CR78_ORITI</name>
<proteinExistence type="predicted"/>